<sequence length="527" mass="59237">MPQVEEIIFLSDIPRFHSERCPDKIAFVFEDRSVTYSEFNTFTEKVANGLVEEGINEQDHVAYMDKNSDRFYELVIGCSKSNTVIVGINWRLAPPEVSYILNDSQAKILFVGEEFFGLVDKILKNVPSVKKVICMTGSRPDWPEYESWRDFQSADLCQRQPNLEDVAIQMYTSGTTGHPKGVQLTYNNFYSSRNKAPEPQEGMEWAEWTEDEVQLVVAPTFHIGGAGSGIGGLYASAKNVVLKEFETTEALNAINDYGITKIFMVPAMMKMILDNPLSRETDYSSIKYISYGASPIPLELLKEAMEVFQCGFIQLYGMTETSGSVTYLPPEDHDVNGNERMKSAGKALPHCEISIVDENGHEMPTGEVGEIIVRSTTNMLGYWNLPEETSKTLKEGWLHTGDAGYMDSDGYVYVHDRVKDMILSGGENIYPAEVENAIFGHDKVADVAVIGVPDERWGESVKALVVLKDNEEASEEDIITFARERIAGFKTPKTVDFIKELPRNPSGKVLKKDLRKPYWEGLDRKIN</sequence>
<dbReference type="InterPro" id="IPR000873">
    <property type="entry name" value="AMP-dep_synth/lig_dom"/>
</dbReference>
<gene>
    <name evidence="5" type="ORF">METZ01_LOCUS27335</name>
</gene>
<dbReference type="Pfam" id="PF13193">
    <property type="entry name" value="AMP-binding_C"/>
    <property type="match status" value="1"/>
</dbReference>
<dbReference type="NCBIfam" id="NF004837">
    <property type="entry name" value="PRK06187.1"/>
    <property type="match status" value="1"/>
</dbReference>
<evidence type="ECO:0000259" key="3">
    <source>
        <dbReference type="Pfam" id="PF00501"/>
    </source>
</evidence>
<dbReference type="CDD" id="cd17631">
    <property type="entry name" value="FACL_FadD13-like"/>
    <property type="match status" value="1"/>
</dbReference>
<evidence type="ECO:0000313" key="5">
    <source>
        <dbReference type="EMBL" id="SUZ74481.1"/>
    </source>
</evidence>
<evidence type="ECO:0000259" key="4">
    <source>
        <dbReference type="Pfam" id="PF13193"/>
    </source>
</evidence>
<dbReference type="Pfam" id="PF00501">
    <property type="entry name" value="AMP-binding"/>
    <property type="match status" value="1"/>
</dbReference>
<feature type="domain" description="AMP-binding enzyme C-terminal" evidence="4">
    <location>
        <begin position="433"/>
        <end position="508"/>
    </location>
</feature>
<dbReference type="EMBL" id="UINC01001212">
    <property type="protein sequence ID" value="SUZ74481.1"/>
    <property type="molecule type" value="Genomic_DNA"/>
</dbReference>
<evidence type="ECO:0000256" key="1">
    <source>
        <dbReference type="ARBA" id="ARBA00006432"/>
    </source>
</evidence>
<protein>
    <recommendedName>
        <fullName evidence="6">AMP-dependent synthetase/ligase domain-containing protein</fullName>
    </recommendedName>
</protein>
<feature type="domain" description="AMP-dependent synthetase/ligase" evidence="3">
    <location>
        <begin position="18"/>
        <end position="383"/>
    </location>
</feature>
<keyword evidence="2" id="KW-0436">Ligase</keyword>
<dbReference type="InterPro" id="IPR050237">
    <property type="entry name" value="ATP-dep_AMP-bd_enzyme"/>
</dbReference>
<dbReference type="FunFam" id="3.30.300.30:FF:000008">
    <property type="entry name" value="2,3-dihydroxybenzoate-AMP ligase"/>
    <property type="match status" value="1"/>
</dbReference>
<dbReference type="Gene3D" id="2.30.38.10">
    <property type="entry name" value="Luciferase, Domain 3"/>
    <property type="match status" value="1"/>
</dbReference>
<reference evidence="5" key="1">
    <citation type="submission" date="2018-05" db="EMBL/GenBank/DDBJ databases">
        <authorList>
            <person name="Lanie J.A."/>
            <person name="Ng W.-L."/>
            <person name="Kazmierczak K.M."/>
            <person name="Andrzejewski T.M."/>
            <person name="Davidsen T.M."/>
            <person name="Wayne K.J."/>
            <person name="Tettelin H."/>
            <person name="Glass J.I."/>
            <person name="Rusch D."/>
            <person name="Podicherti R."/>
            <person name="Tsui H.-C.T."/>
            <person name="Winkler M.E."/>
        </authorList>
    </citation>
    <scope>NUCLEOTIDE SEQUENCE</scope>
</reference>
<dbReference type="AlphaFoldDB" id="A0A381Q583"/>
<dbReference type="Gene3D" id="3.30.300.30">
    <property type="match status" value="1"/>
</dbReference>
<dbReference type="PANTHER" id="PTHR43767:SF1">
    <property type="entry name" value="NONRIBOSOMAL PEPTIDE SYNTHASE PES1 (EUROFUNG)-RELATED"/>
    <property type="match status" value="1"/>
</dbReference>
<dbReference type="PANTHER" id="PTHR43767">
    <property type="entry name" value="LONG-CHAIN-FATTY-ACID--COA LIGASE"/>
    <property type="match status" value="1"/>
</dbReference>
<dbReference type="SUPFAM" id="SSF56801">
    <property type="entry name" value="Acetyl-CoA synthetase-like"/>
    <property type="match status" value="1"/>
</dbReference>
<dbReference type="Gene3D" id="3.40.50.980">
    <property type="match status" value="2"/>
</dbReference>
<evidence type="ECO:0000256" key="2">
    <source>
        <dbReference type="ARBA" id="ARBA00022598"/>
    </source>
</evidence>
<accession>A0A381Q583</accession>
<dbReference type="GO" id="GO:0016878">
    <property type="term" value="F:acid-thiol ligase activity"/>
    <property type="evidence" value="ECO:0007669"/>
    <property type="project" value="UniProtKB-ARBA"/>
</dbReference>
<evidence type="ECO:0008006" key="6">
    <source>
        <dbReference type="Google" id="ProtNLM"/>
    </source>
</evidence>
<name>A0A381Q583_9ZZZZ</name>
<dbReference type="InterPro" id="IPR025110">
    <property type="entry name" value="AMP-bd_C"/>
</dbReference>
<organism evidence="5">
    <name type="scientific">marine metagenome</name>
    <dbReference type="NCBI Taxonomy" id="408172"/>
    <lineage>
        <taxon>unclassified sequences</taxon>
        <taxon>metagenomes</taxon>
        <taxon>ecological metagenomes</taxon>
    </lineage>
</organism>
<proteinExistence type="inferred from homology"/>
<dbReference type="InterPro" id="IPR045851">
    <property type="entry name" value="AMP-bd_C_sf"/>
</dbReference>
<comment type="similarity">
    <text evidence="1">Belongs to the ATP-dependent AMP-binding enzyme family.</text>
</comment>